<dbReference type="EMBL" id="BQNJ01000001">
    <property type="protein sequence ID" value="GKG98392.1"/>
    <property type="molecule type" value="Genomic_DNA"/>
</dbReference>
<comment type="caution">
    <text evidence="1">The sequence shown here is derived from an EMBL/GenBank/DDBJ whole genome shotgun (WGS) entry which is preliminary data.</text>
</comment>
<sequence length="321" mass="35967">MPFFQRPLSKDLNNKRSVTLQVRIPLELRGLPGKRVLSSASIRSLWCVRPLDCLRMGASITVEAALALPLFLFAVMILMMPMVLMNESRKIQSELELVCAEISQYAGVLSDSALERGDYEKGGIPEELMEDLTKTGFRIYAEGKIRSRIRTEKAGHFSLTDSRILEDGETIDLILRYEMYLPFPVFRIKSVPMTARSCRRAWIGRTGGKGNGNSGQAENDELVYVGKSSTRYHRDRNCHYLYNHISVISFADVESVRNSDGRKYKPCARCGSQAGQGSSVYIMPSGESYHSDRNCSSIIAYVRAVPLSEAEYLGPCSYCAE</sequence>
<dbReference type="AlphaFoldDB" id="A0A174UPZ6"/>
<organism evidence="1 2">
    <name type="scientific">Hungatella hathewayi</name>
    <dbReference type="NCBI Taxonomy" id="154046"/>
    <lineage>
        <taxon>Bacteria</taxon>
        <taxon>Bacillati</taxon>
        <taxon>Bacillota</taxon>
        <taxon>Clostridia</taxon>
        <taxon>Lachnospirales</taxon>
        <taxon>Lachnospiraceae</taxon>
        <taxon>Hungatella</taxon>
    </lineage>
</organism>
<protein>
    <submittedName>
        <fullName evidence="1">Uncharacterized protein</fullName>
    </submittedName>
</protein>
<dbReference type="Proteomes" id="UP001055091">
    <property type="component" value="Unassembled WGS sequence"/>
</dbReference>
<evidence type="ECO:0000313" key="2">
    <source>
        <dbReference type="Proteomes" id="UP001055091"/>
    </source>
</evidence>
<evidence type="ECO:0000313" key="1">
    <source>
        <dbReference type="EMBL" id="GKG98392.1"/>
    </source>
</evidence>
<proteinExistence type="predicted"/>
<accession>A0A174UPZ6</accession>
<gene>
    <name evidence="1" type="ORF">CE91St55_03740</name>
</gene>
<reference evidence="1" key="1">
    <citation type="submission" date="2022-01" db="EMBL/GenBank/DDBJ databases">
        <title>Novel bile acid biosynthetic pathways are enriched in the microbiome of centenarians.</title>
        <authorList>
            <person name="Sato Y."/>
            <person name="Atarashi K."/>
            <person name="Plichta R.D."/>
            <person name="Arai Y."/>
            <person name="Sasajima S."/>
            <person name="Kearney M.S."/>
            <person name="Suda W."/>
            <person name="Takeshita K."/>
            <person name="Sasaki T."/>
            <person name="Okamoto S."/>
            <person name="Skelly N.A."/>
            <person name="Okamura Y."/>
            <person name="Vlamakis H."/>
            <person name="Li Y."/>
            <person name="Tanoue T."/>
            <person name="Takei H."/>
            <person name="Nittono H."/>
            <person name="Narushima S."/>
            <person name="Irie J."/>
            <person name="Itoh H."/>
            <person name="Moriya K."/>
            <person name="Sugiura Y."/>
            <person name="Suematsu M."/>
            <person name="Moritoki N."/>
            <person name="Shibata S."/>
            <person name="Littman R.D."/>
            <person name="Fischbach A.M."/>
            <person name="Uwamino Y."/>
            <person name="Inoue T."/>
            <person name="Honda A."/>
            <person name="Hattori M."/>
            <person name="Murai T."/>
            <person name="Xavier J.R."/>
            <person name="Hirose N."/>
            <person name="Honda K."/>
        </authorList>
    </citation>
    <scope>NUCLEOTIDE SEQUENCE</scope>
    <source>
        <strain evidence="1">CE91-St55</strain>
    </source>
</reference>
<name>A0A174UPZ6_9FIRM</name>